<reference evidence="3 4" key="1">
    <citation type="submission" date="2016-10" db="EMBL/GenBank/DDBJ databases">
        <title>Arsenicibacter rosenii gen. nov., sp. nov., an efficient arsenic-methylating bacterium isolated from an arsenic-contaminated paddy soil.</title>
        <authorList>
            <person name="Huang K."/>
        </authorList>
    </citation>
    <scope>NUCLEOTIDE SEQUENCE [LARGE SCALE GENOMIC DNA]</scope>
    <source>
        <strain evidence="3 4">SM-1</strain>
    </source>
</reference>
<evidence type="ECO:0000313" key="4">
    <source>
        <dbReference type="Proteomes" id="UP000181790"/>
    </source>
</evidence>
<dbReference type="PANTHER" id="PTHR42987">
    <property type="entry name" value="PEPTIDASE S49"/>
    <property type="match status" value="1"/>
</dbReference>
<proteinExistence type="inferred from homology"/>
<dbReference type="Gene3D" id="3.90.226.10">
    <property type="entry name" value="2-enoyl-CoA Hydratase, Chain A, domain 1"/>
    <property type="match status" value="1"/>
</dbReference>
<evidence type="ECO:0000256" key="1">
    <source>
        <dbReference type="ARBA" id="ARBA00008683"/>
    </source>
</evidence>
<dbReference type="RefSeq" id="WP_071506946.1">
    <property type="nucleotide sequence ID" value="NZ_MORL01000236.1"/>
</dbReference>
<name>A0A1S2VB18_9BACT</name>
<feature type="non-terminal residue" evidence="3">
    <location>
        <position position="199"/>
    </location>
</feature>
<dbReference type="Proteomes" id="UP000181790">
    <property type="component" value="Unassembled WGS sequence"/>
</dbReference>
<dbReference type="InterPro" id="IPR002142">
    <property type="entry name" value="Peptidase_S49"/>
</dbReference>
<dbReference type="OrthoDB" id="1490107at2"/>
<dbReference type="AlphaFoldDB" id="A0A1S2VB18"/>
<dbReference type="GO" id="GO:0006508">
    <property type="term" value="P:proteolysis"/>
    <property type="evidence" value="ECO:0007669"/>
    <property type="project" value="InterPro"/>
</dbReference>
<accession>A0A1S2VB18</accession>
<dbReference type="SUPFAM" id="SSF52096">
    <property type="entry name" value="ClpP/crotonase"/>
    <property type="match status" value="1"/>
</dbReference>
<keyword evidence="4" id="KW-1185">Reference proteome</keyword>
<sequence>MCSWGSEDIAGWIMEANNDPAISAIVLEINSGGGQVDGTQLLGEVVRASQKPVVAWVAGMAASAAYWVASQAREIVMESETTSEVGSIGVIAMHVDATKALEQEGYKVTIVRSDGSADKALFNSFEPLSEAVINDTKASLNLIRQTFEKTVKAGRPGISADVFTGKMYAGKDAIRLGMADRIGYLGDAVRRADLLARKS</sequence>
<evidence type="ECO:0000313" key="3">
    <source>
        <dbReference type="EMBL" id="OIN55426.1"/>
    </source>
</evidence>
<comment type="caution">
    <text evidence="3">The sequence shown here is derived from an EMBL/GenBank/DDBJ whole genome shotgun (WGS) entry which is preliminary data.</text>
</comment>
<dbReference type="EMBL" id="MORL01000236">
    <property type="protein sequence ID" value="OIN55426.1"/>
    <property type="molecule type" value="Genomic_DNA"/>
</dbReference>
<feature type="domain" description="Peptidase S49" evidence="2">
    <location>
        <begin position="47"/>
        <end position="196"/>
    </location>
</feature>
<organism evidence="3 4">
    <name type="scientific">Arsenicibacter rosenii</name>
    <dbReference type="NCBI Taxonomy" id="1750698"/>
    <lineage>
        <taxon>Bacteria</taxon>
        <taxon>Pseudomonadati</taxon>
        <taxon>Bacteroidota</taxon>
        <taxon>Cytophagia</taxon>
        <taxon>Cytophagales</taxon>
        <taxon>Spirosomataceae</taxon>
        <taxon>Arsenicibacter</taxon>
    </lineage>
</organism>
<dbReference type="GO" id="GO:0008233">
    <property type="term" value="F:peptidase activity"/>
    <property type="evidence" value="ECO:0007669"/>
    <property type="project" value="InterPro"/>
</dbReference>
<comment type="similarity">
    <text evidence="1">Belongs to the peptidase S49 family.</text>
</comment>
<dbReference type="Pfam" id="PF01343">
    <property type="entry name" value="Peptidase_S49"/>
    <property type="match status" value="1"/>
</dbReference>
<dbReference type="Gene3D" id="6.20.330.10">
    <property type="match status" value="1"/>
</dbReference>
<gene>
    <name evidence="3" type="ORF">BLX24_31005</name>
</gene>
<evidence type="ECO:0000259" key="2">
    <source>
        <dbReference type="Pfam" id="PF01343"/>
    </source>
</evidence>
<dbReference type="InterPro" id="IPR033855">
    <property type="entry name" value="Protein_C"/>
</dbReference>
<dbReference type="InterPro" id="IPR029045">
    <property type="entry name" value="ClpP/crotonase-like_dom_sf"/>
</dbReference>
<dbReference type="CDD" id="cd07022">
    <property type="entry name" value="S49_Sppa_36K_type"/>
    <property type="match status" value="1"/>
</dbReference>
<protein>
    <recommendedName>
        <fullName evidence="2">Peptidase S49 domain-containing protein</fullName>
    </recommendedName>
</protein>
<dbReference type="PANTHER" id="PTHR42987:SF4">
    <property type="entry name" value="PROTEASE SOHB-RELATED"/>
    <property type="match status" value="1"/>
</dbReference>